<keyword evidence="3 12" id="KW-0919">Taste</keyword>
<feature type="transmembrane region" description="Helical" evidence="13">
    <location>
        <begin position="94"/>
        <end position="111"/>
    </location>
</feature>
<feature type="transmembrane region" description="Helical" evidence="13">
    <location>
        <begin position="266"/>
        <end position="286"/>
    </location>
</feature>
<evidence type="ECO:0000256" key="10">
    <source>
        <dbReference type="ARBA" id="ARBA00023224"/>
    </source>
</evidence>
<feature type="transmembrane region" description="Helical" evidence="13">
    <location>
        <begin position="20"/>
        <end position="39"/>
    </location>
</feature>
<comment type="similarity">
    <text evidence="2 11">Belongs to the G-protein coupled receptor T2R family.</text>
</comment>
<feature type="transmembrane region" description="Helical" evidence="13">
    <location>
        <begin position="224"/>
        <end position="246"/>
    </location>
</feature>
<dbReference type="OrthoDB" id="9834076at2759"/>
<sequence>YPSVPKKMVVLNCVIATFLWVPGFFSNLFIVISSAIDIYMERSLQPVEVLLAFNSLCNLAVCMLNFVMVLLLAFNFCPHISLMFFWESSSGIQKWSASLVCMFFFFKILPMKNRVGLWLKSHFCMVLTCVFIVGCLSCFSTSVIDLFSEEWHNETSPQVSGNCSFTRLSRSLSVVKLVIKVVSYTSVLFLMIFPSGALMVHLVGHVRKMRGNMSEKNCASQDGVTRAAFMIFFLSLEFIACITARHVLSIIYENVFTHESVNSYCLANLILTTIVPITLIAGINTLRWKAINLCTRTTLNDTNN</sequence>
<dbReference type="AlphaFoldDB" id="A0A8C9RFF7"/>
<reference evidence="14" key="3">
    <citation type="submission" date="2025-09" db="UniProtKB">
        <authorList>
            <consortium name="Ensembl"/>
        </authorList>
    </citation>
    <scope>IDENTIFICATION</scope>
</reference>
<keyword evidence="10 12" id="KW-0807">Transducer</keyword>
<keyword evidence="6 13" id="KW-1133">Transmembrane helix</keyword>
<evidence type="ECO:0000256" key="6">
    <source>
        <dbReference type="ARBA" id="ARBA00022989"/>
    </source>
</evidence>
<feature type="transmembrane region" description="Helical" evidence="13">
    <location>
        <begin position="123"/>
        <end position="144"/>
    </location>
</feature>
<accession>A0A8C9RFF7</accession>
<comment type="subcellular location">
    <subcellularLocation>
        <location evidence="1 12">Membrane</location>
        <topology evidence="1 12">Multi-pass membrane protein</topology>
    </subcellularLocation>
</comment>
<dbReference type="SUPFAM" id="SSF103501">
    <property type="entry name" value="Respiratory nitrate reductase 1 gamma chain"/>
    <property type="match status" value="1"/>
</dbReference>
<dbReference type="Proteomes" id="UP000694397">
    <property type="component" value="Chromosome 3"/>
</dbReference>
<dbReference type="Pfam" id="PF05296">
    <property type="entry name" value="TAS2R"/>
    <property type="match status" value="1"/>
</dbReference>
<reference evidence="14" key="2">
    <citation type="submission" date="2025-08" db="UniProtKB">
        <authorList>
            <consortium name="Ensembl"/>
        </authorList>
    </citation>
    <scope>IDENTIFICATION</scope>
</reference>
<dbReference type="GeneTree" id="ENSGT00940000179745"/>
<evidence type="ECO:0000256" key="8">
    <source>
        <dbReference type="ARBA" id="ARBA00023136"/>
    </source>
</evidence>
<evidence type="ECO:0000256" key="1">
    <source>
        <dbReference type="ARBA" id="ARBA00004141"/>
    </source>
</evidence>
<dbReference type="PANTHER" id="PTHR11394">
    <property type="entry name" value="TASTE RECEPTOR TYPE 2"/>
    <property type="match status" value="1"/>
</dbReference>
<proteinExistence type="inferred from homology"/>
<reference evidence="14 15" key="1">
    <citation type="submission" date="2019-04" db="EMBL/GenBank/DDBJ databases">
        <authorList>
            <consortium name="Wellcome Sanger Institute Data Sharing"/>
        </authorList>
    </citation>
    <scope>NUCLEOTIDE SEQUENCE [LARGE SCALE GENOMIC DNA]</scope>
</reference>
<dbReference type="GO" id="GO:0016020">
    <property type="term" value="C:membrane"/>
    <property type="evidence" value="ECO:0007669"/>
    <property type="project" value="UniProtKB-SubCell"/>
</dbReference>
<name>A0A8C9RFF7_SCLFO</name>
<organism evidence="14 15">
    <name type="scientific">Scleropages formosus</name>
    <name type="common">Asian bonytongue</name>
    <name type="synonym">Osteoglossum formosum</name>
    <dbReference type="NCBI Taxonomy" id="113540"/>
    <lineage>
        <taxon>Eukaryota</taxon>
        <taxon>Metazoa</taxon>
        <taxon>Chordata</taxon>
        <taxon>Craniata</taxon>
        <taxon>Vertebrata</taxon>
        <taxon>Euteleostomi</taxon>
        <taxon>Actinopterygii</taxon>
        <taxon>Neopterygii</taxon>
        <taxon>Teleostei</taxon>
        <taxon>Osteoglossocephala</taxon>
        <taxon>Osteoglossomorpha</taxon>
        <taxon>Osteoglossiformes</taxon>
        <taxon>Osteoglossidae</taxon>
        <taxon>Scleropages</taxon>
    </lineage>
</organism>
<evidence type="ECO:0000256" key="11">
    <source>
        <dbReference type="RuleBase" id="RU004423"/>
    </source>
</evidence>
<dbReference type="Ensembl" id="ENSSFOT00015011071.2">
    <property type="protein sequence ID" value="ENSSFOP00015010924.2"/>
    <property type="gene ID" value="ENSSFOG00015007083.2"/>
</dbReference>
<evidence type="ECO:0000256" key="3">
    <source>
        <dbReference type="ARBA" id="ARBA00022480"/>
    </source>
</evidence>
<keyword evidence="8 12" id="KW-0472">Membrane</keyword>
<evidence type="ECO:0000256" key="12">
    <source>
        <dbReference type="RuleBase" id="RU004424"/>
    </source>
</evidence>
<keyword evidence="9 12" id="KW-0675">Receptor</keyword>
<evidence type="ECO:0000256" key="5">
    <source>
        <dbReference type="ARBA" id="ARBA00022692"/>
    </source>
</evidence>
<keyword evidence="7 12" id="KW-0297">G-protein coupled receptor</keyword>
<evidence type="ECO:0000256" key="13">
    <source>
        <dbReference type="SAM" id="Phobius"/>
    </source>
</evidence>
<protein>
    <recommendedName>
        <fullName evidence="12">Taste receptor type 2</fullName>
    </recommendedName>
</protein>
<dbReference type="InterPro" id="IPR036197">
    <property type="entry name" value="NarG-like_sf"/>
</dbReference>
<keyword evidence="4 12" id="KW-0716">Sensory transduction</keyword>
<feature type="transmembrane region" description="Helical" evidence="13">
    <location>
        <begin position="181"/>
        <end position="203"/>
    </location>
</feature>
<keyword evidence="15" id="KW-1185">Reference proteome</keyword>
<evidence type="ECO:0000313" key="15">
    <source>
        <dbReference type="Proteomes" id="UP000694397"/>
    </source>
</evidence>
<keyword evidence="5 12" id="KW-0812">Transmembrane</keyword>
<evidence type="ECO:0000256" key="2">
    <source>
        <dbReference type="ARBA" id="ARBA00007376"/>
    </source>
</evidence>
<feature type="transmembrane region" description="Helical" evidence="13">
    <location>
        <begin position="51"/>
        <end position="74"/>
    </location>
</feature>
<dbReference type="GO" id="GO:0004930">
    <property type="term" value="F:G protein-coupled receptor activity"/>
    <property type="evidence" value="ECO:0007669"/>
    <property type="project" value="UniProtKB-KW"/>
</dbReference>
<evidence type="ECO:0000313" key="14">
    <source>
        <dbReference type="Ensembl" id="ENSSFOP00015010924.2"/>
    </source>
</evidence>
<evidence type="ECO:0000256" key="9">
    <source>
        <dbReference type="ARBA" id="ARBA00023170"/>
    </source>
</evidence>
<dbReference type="GO" id="GO:0033038">
    <property type="term" value="F:bitter taste receptor activity"/>
    <property type="evidence" value="ECO:0007669"/>
    <property type="project" value="InterPro"/>
</dbReference>
<dbReference type="InterPro" id="IPR007960">
    <property type="entry name" value="TAS2R"/>
</dbReference>
<evidence type="ECO:0000256" key="7">
    <source>
        <dbReference type="ARBA" id="ARBA00023040"/>
    </source>
</evidence>
<evidence type="ECO:0000256" key="4">
    <source>
        <dbReference type="ARBA" id="ARBA00022606"/>
    </source>
</evidence>